<accession>A0A7I8C491</accession>
<keyword evidence="2" id="KW-1185">Reference proteome</keyword>
<sequence>MTTSKRWTYGQMTREAERLIVRHMSKETDNNVSRCMAMGVHQLWYSLTVGWQEDGDSERLERLINPRSQQPPA</sequence>
<evidence type="ECO:0000313" key="2">
    <source>
        <dbReference type="Proteomes" id="UP000510888"/>
    </source>
</evidence>
<dbReference type="KEGG" id="plad:PPGU16_84620"/>
<gene>
    <name evidence="1" type="ORF">PPGU16_84620</name>
</gene>
<name>A0A7I8C491_9BURK</name>
<dbReference type="Proteomes" id="UP000510888">
    <property type="component" value="Plasmid PPGU16_p3"/>
</dbReference>
<reference evidence="1 2" key="1">
    <citation type="journal article" date="2020" name="Genes (Basel)">
        <title>Genomic Comparison of Insect Gut Symbionts from Divergent Burkholderia Subclades.</title>
        <authorList>
            <person name="Takeshita K."/>
            <person name="Kikuchi Y."/>
        </authorList>
    </citation>
    <scope>NUCLEOTIDE SEQUENCE [LARGE SCALE GENOMIC DNA]</scope>
    <source>
        <strain evidence="1 2">PGU16</strain>
        <plasmid evidence="1 2">PPGU16_p3</plasmid>
    </source>
</reference>
<evidence type="ECO:0000313" key="1">
    <source>
        <dbReference type="EMBL" id="BCF95395.1"/>
    </source>
</evidence>
<dbReference type="AlphaFoldDB" id="A0A7I8C491"/>
<protein>
    <submittedName>
        <fullName evidence="1">Uncharacterized protein</fullName>
    </submittedName>
</protein>
<geneLocation type="plasmid" evidence="1 2">
    <name>PPGU16_p3</name>
</geneLocation>
<proteinExistence type="predicted"/>
<organism evidence="1 2">
    <name type="scientific">Paraburkholderia largidicola</name>
    <dbReference type="NCBI Taxonomy" id="3014751"/>
    <lineage>
        <taxon>Bacteria</taxon>
        <taxon>Pseudomonadati</taxon>
        <taxon>Pseudomonadota</taxon>
        <taxon>Betaproteobacteria</taxon>
        <taxon>Burkholderiales</taxon>
        <taxon>Burkholderiaceae</taxon>
        <taxon>Paraburkholderia</taxon>
    </lineage>
</organism>
<dbReference type="EMBL" id="AP023178">
    <property type="protein sequence ID" value="BCF95395.1"/>
    <property type="molecule type" value="Genomic_DNA"/>
</dbReference>
<keyword evidence="1" id="KW-0614">Plasmid</keyword>